<keyword evidence="3" id="KW-0904">Protein phosphatase</keyword>
<evidence type="ECO:0000259" key="5">
    <source>
        <dbReference type="PROSITE" id="PS50054"/>
    </source>
</evidence>
<dbReference type="InterPro" id="IPR000387">
    <property type="entry name" value="Tyr_Pase_dom"/>
</dbReference>
<proteinExistence type="inferred from homology"/>
<dbReference type="PROSITE" id="PS50054">
    <property type="entry name" value="TYR_PHOSPHATASE_DUAL"/>
    <property type="match status" value="1"/>
</dbReference>
<dbReference type="AlphaFoldDB" id="A0A3S5BG49"/>
<dbReference type="GO" id="GO:0005737">
    <property type="term" value="C:cytoplasm"/>
    <property type="evidence" value="ECO:0007669"/>
    <property type="project" value="TreeGrafter"/>
</dbReference>
<comment type="caution">
    <text evidence="7">The sequence shown here is derived from an EMBL/GenBank/DDBJ whole genome shotgun (WGS) entry which is preliminary data.</text>
</comment>
<dbReference type="CDD" id="cd14514">
    <property type="entry name" value="DUSP14-like"/>
    <property type="match status" value="1"/>
</dbReference>
<organism evidence="7 8">
    <name type="scientific">Protopolystoma xenopodis</name>
    <dbReference type="NCBI Taxonomy" id="117903"/>
    <lineage>
        <taxon>Eukaryota</taxon>
        <taxon>Metazoa</taxon>
        <taxon>Spiralia</taxon>
        <taxon>Lophotrochozoa</taxon>
        <taxon>Platyhelminthes</taxon>
        <taxon>Monogenea</taxon>
        <taxon>Polyopisthocotylea</taxon>
        <taxon>Polystomatidea</taxon>
        <taxon>Polystomatidae</taxon>
        <taxon>Protopolystoma</taxon>
    </lineage>
</organism>
<evidence type="ECO:0000256" key="3">
    <source>
        <dbReference type="ARBA" id="ARBA00022912"/>
    </source>
</evidence>
<dbReference type="InterPro" id="IPR020422">
    <property type="entry name" value="TYR_PHOSPHATASE_DUAL_dom"/>
</dbReference>
<evidence type="ECO:0000259" key="6">
    <source>
        <dbReference type="PROSITE" id="PS50056"/>
    </source>
</evidence>
<dbReference type="Gene3D" id="3.90.190.10">
    <property type="entry name" value="Protein tyrosine phosphatase superfamily"/>
    <property type="match status" value="1"/>
</dbReference>
<feature type="region of interest" description="Disordered" evidence="4">
    <location>
        <begin position="1"/>
        <end position="23"/>
    </location>
</feature>
<feature type="domain" description="Tyrosine specific protein phosphatases" evidence="6">
    <location>
        <begin position="282"/>
        <end position="340"/>
    </location>
</feature>
<protein>
    <recommendedName>
        <fullName evidence="9">Protein-tyrosine-phosphatase</fullName>
    </recommendedName>
</protein>
<comment type="similarity">
    <text evidence="1">Belongs to the protein-tyrosine phosphatase family. Non-receptor class dual specificity subfamily.</text>
</comment>
<sequence length="499" mass="52638">MSPSDNRFATTYSSCYGSPQSTGRDLEVRSIWRQGTANPTTARLASSSMASRDLVLPASRVAKGCDESTLTFQAYPGPAGVLVQRTTGSLIGQSRYASTCQPITSRQSAITRQSDSGQPISDVHLASSMLPPRGLPSVRASLASGPASVASWSHRGMASGAGRTYTSTYSTLVGAAPPPASSGRGEAGCNRQLVVDPTSNPLLHCPAVGGYDLNKMFSQIARVTDHLYLSSLNALTPDRLRQNEITLLVSAMIDPPPAALRSAVANSLHISVEDVESTNLGVHFDRVADRIAAEARRGGRALVHCMAGISRSTSLVLAYLVRHRGMSLAEAYQLVRSVRPCVQPNPSFWRQLVDYEERLRGGRSVRLVPSGPVHTHSPTACATPFLSGHAYSGGPGCGLFSLASLSSLSSLSSLAGQRVASTRPGQQGDHNKPRQISGSPHFCYAGSPATSNAPLSSASVSRPAAYTGSRLLDLPQHPTEAGLIAAGRHGPLTRSLFRF</sequence>
<evidence type="ECO:0000256" key="2">
    <source>
        <dbReference type="ARBA" id="ARBA00022801"/>
    </source>
</evidence>
<accession>A0A3S5BG49</accession>
<keyword evidence="8" id="KW-1185">Reference proteome</keyword>
<dbReference type="PANTHER" id="PTHR45961:SF6">
    <property type="entry name" value="IP21249P"/>
    <property type="match status" value="1"/>
</dbReference>
<evidence type="ECO:0008006" key="9">
    <source>
        <dbReference type="Google" id="ProtNLM"/>
    </source>
</evidence>
<gene>
    <name evidence="7" type="ORF">PXEA_LOCUS16365</name>
</gene>
<dbReference type="Pfam" id="PF00782">
    <property type="entry name" value="DSPc"/>
    <property type="match status" value="1"/>
</dbReference>
<dbReference type="InterPro" id="IPR000340">
    <property type="entry name" value="Dual-sp_phosphatase_cat-dom"/>
</dbReference>
<reference evidence="7" key="1">
    <citation type="submission" date="2018-11" db="EMBL/GenBank/DDBJ databases">
        <authorList>
            <consortium name="Pathogen Informatics"/>
        </authorList>
    </citation>
    <scope>NUCLEOTIDE SEQUENCE</scope>
</reference>
<evidence type="ECO:0000313" key="8">
    <source>
        <dbReference type="Proteomes" id="UP000784294"/>
    </source>
</evidence>
<dbReference type="EMBL" id="CAAALY010059119">
    <property type="protein sequence ID" value="VEL22925.1"/>
    <property type="molecule type" value="Genomic_DNA"/>
</dbReference>
<dbReference type="InterPro" id="IPR029021">
    <property type="entry name" value="Prot-tyrosine_phosphatase-like"/>
</dbReference>
<dbReference type="SUPFAM" id="SSF52799">
    <property type="entry name" value="(Phosphotyrosine protein) phosphatases II"/>
    <property type="match status" value="1"/>
</dbReference>
<dbReference type="SMART" id="SM00195">
    <property type="entry name" value="DSPc"/>
    <property type="match status" value="1"/>
</dbReference>
<dbReference type="InterPro" id="IPR052103">
    <property type="entry name" value="Dual_spec_Phospatases"/>
</dbReference>
<keyword evidence="2" id="KW-0378">Hydrolase</keyword>
<dbReference type="Proteomes" id="UP000784294">
    <property type="component" value="Unassembled WGS sequence"/>
</dbReference>
<dbReference type="InterPro" id="IPR016130">
    <property type="entry name" value="Tyr_Pase_AS"/>
</dbReference>
<feature type="region of interest" description="Disordered" evidence="4">
    <location>
        <begin position="417"/>
        <end position="443"/>
    </location>
</feature>
<dbReference type="PROSITE" id="PS50056">
    <property type="entry name" value="TYR_PHOSPHATASE_2"/>
    <property type="match status" value="1"/>
</dbReference>
<evidence type="ECO:0000256" key="4">
    <source>
        <dbReference type="SAM" id="MobiDB-lite"/>
    </source>
</evidence>
<evidence type="ECO:0000256" key="1">
    <source>
        <dbReference type="ARBA" id="ARBA00008601"/>
    </source>
</evidence>
<evidence type="ECO:0000313" key="7">
    <source>
        <dbReference type="EMBL" id="VEL22925.1"/>
    </source>
</evidence>
<dbReference type="PROSITE" id="PS00383">
    <property type="entry name" value="TYR_PHOSPHATASE_1"/>
    <property type="match status" value="1"/>
</dbReference>
<name>A0A3S5BG49_9PLAT</name>
<dbReference type="OrthoDB" id="285418at2759"/>
<dbReference type="GO" id="GO:0004721">
    <property type="term" value="F:phosphoprotein phosphatase activity"/>
    <property type="evidence" value="ECO:0007669"/>
    <property type="project" value="UniProtKB-KW"/>
</dbReference>
<feature type="domain" description="Tyrosine-protein phosphatase" evidence="5">
    <location>
        <begin position="219"/>
        <end position="361"/>
    </location>
</feature>
<dbReference type="PANTHER" id="PTHR45961">
    <property type="entry name" value="IP21249P"/>
    <property type="match status" value="1"/>
</dbReference>